<reference evidence="3" key="1">
    <citation type="journal article" date="2013" name="Science">
        <title>The Amborella genome and the evolution of flowering plants.</title>
        <authorList>
            <consortium name="Amborella Genome Project"/>
        </authorList>
    </citation>
    <scope>NUCLEOTIDE SEQUENCE [LARGE SCALE GENOMIC DNA]</scope>
</reference>
<name>W1PDB4_AMBTC</name>
<evidence type="ECO:0000313" key="2">
    <source>
        <dbReference type="EMBL" id="ERN07922.1"/>
    </source>
</evidence>
<sequence>MEWHSSGDCTKRAAYKMTYFSVFLPVPDDVPLSGGIDRMVLPPKTMRPAGRPKKQRIRIEKTFNRAYFYKRCGANVHNKRSCKEPIDDCIPSIFEQATEQGNDFPGTPEEERDFFGSLG</sequence>
<evidence type="ECO:0000313" key="3">
    <source>
        <dbReference type="Proteomes" id="UP000017836"/>
    </source>
</evidence>
<accession>W1PDB4</accession>
<gene>
    <name evidence="2" type="ORF">AMTR_s00012p00239780</name>
</gene>
<dbReference type="AlphaFoldDB" id="W1PDB4"/>
<feature type="region of interest" description="Disordered" evidence="1">
    <location>
        <begin position="98"/>
        <end position="119"/>
    </location>
</feature>
<evidence type="ECO:0000256" key="1">
    <source>
        <dbReference type="SAM" id="MobiDB-lite"/>
    </source>
</evidence>
<dbReference type="HOGENOM" id="CLU_2064619_0_0_1"/>
<evidence type="ECO:0008006" key="4">
    <source>
        <dbReference type="Google" id="ProtNLM"/>
    </source>
</evidence>
<dbReference type="EMBL" id="KI393609">
    <property type="protein sequence ID" value="ERN07922.1"/>
    <property type="molecule type" value="Genomic_DNA"/>
</dbReference>
<organism evidence="2 3">
    <name type="scientific">Amborella trichopoda</name>
    <dbReference type="NCBI Taxonomy" id="13333"/>
    <lineage>
        <taxon>Eukaryota</taxon>
        <taxon>Viridiplantae</taxon>
        <taxon>Streptophyta</taxon>
        <taxon>Embryophyta</taxon>
        <taxon>Tracheophyta</taxon>
        <taxon>Spermatophyta</taxon>
        <taxon>Magnoliopsida</taxon>
        <taxon>Amborellales</taxon>
        <taxon>Amborellaceae</taxon>
        <taxon>Amborella</taxon>
    </lineage>
</organism>
<dbReference type="Proteomes" id="UP000017836">
    <property type="component" value="Unassembled WGS sequence"/>
</dbReference>
<keyword evidence="3" id="KW-1185">Reference proteome</keyword>
<protein>
    <recommendedName>
        <fullName evidence="4">Zinc knuckle CX2CX4HX4C domain-containing protein</fullName>
    </recommendedName>
</protein>
<dbReference type="Gramene" id="ERN07922">
    <property type="protein sequence ID" value="ERN07922"/>
    <property type="gene ID" value="AMTR_s00012p00239780"/>
</dbReference>
<proteinExistence type="predicted"/>